<dbReference type="InterPro" id="IPR011426">
    <property type="entry name" value="CamS"/>
</dbReference>
<dbReference type="OrthoDB" id="9795361at2"/>
<reference evidence="3 6" key="2">
    <citation type="submission" date="2019-07" db="EMBL/GenBank/DDBJ databases">
        <title>Whole genome shotgun sequence of Staphylococcus gallinarum NBRC 109767.</title>
        <authorList>
            <person name="Hosoyama A."/>
            <person name="Uohara A."/>
            <person name="Ohji S."/>
            <person name="Ichikawa N."/>
        </authorList>
    </citation>
    <scope>NUCLEOTIDE SEQUENCE [LARGE SCALE GENOMIC DNA]</scope>
    <source>
        <strain evidence="3 6">NBRC 109767</strain>
    </source>
</reference>
<evidence type="ECO:0000313" key="4">
    <source>
        <dbReference type="EMBL" id="RIL41908.1"/>
    </source>
</evidence>
<dbReference type="EMBL" id="BKAX01000014">
    <property type="protein sequence ID" value="GEQ06925.1"/>
    <property type="molecule type" value="Genomic_DNA"/>
</dbReference>
<keyword evidence="6" id="KW-1185">Reference proteome</keyword>
<evidence type="ECO:0000256" key="2">
    <source>
        <dbReference type="SAM" id="SignalP"/>
    </source>
</evidence>
<dbReference type="PROSITE" id="PS51257">
    <property type="entry name" value="PROKAR_LIPOPROTEIN"/>
    <property type="match status" value="1"/>
</dbReference>
<feature type="signal peptide" evidence="2">
    <location>
        <begin position="1"/>
        <end position="19"/>
    </location>
</feature>
<proteinExistence type="predicted"/>
<dbReference type="Proteomes" id="UP000283576">
    <property type="component" value="Unassembled WGS sequence"/>
</dbReference>
<feature type="compositionally biased region" description="Basic and acidic residues" evidence="1">
    <location>
        <begin position="124"/>
        <end position="140"/>
    </location>
</feature>
<evidence type="ECO:0000313" key="3">
    <source>
        <dbReference type="EMBL" id="GEQ06925.1"/>
    </source>
</evidence>
<dbReference type="CDD" id="cd13440">
    <property type="entry name" value="CamS_repeat_2"/>
    <property type="match status" value="1"/>
</dbReference>
<dbReference type="GeneID" id="93844727"/>
<keyword evidence="2" id="KW-0732">Signal</keyword>
<accession>A0A0D0QVZ3</accession>
<evidence type="ECO:0000256" key="1">
    <source>
        <dbReference type="SAM" id="MobiDB-lite"/>
    </source>
</evidence>
<dbReference type="CDD" id="cd13441">
    <property type="entry name" value="CamS_repeat_1"/>
    <property type="match status" value="1"/>
</dbReference>
<evidence type="ECO:0000313" key="5">
    <source>
        <dbReference type="Proteomes" id="UP000283576"/>
    </source>
</evidence>
<dbReference type="EMBL" id="QXRZ01000007">
    <property type="protein sequence ID" value="RIL41908.1"/>
    <property type="molecule type" value="Genomic_DNA"/>
</dbReference>
<evidence type="ECO:0000313" key="6">
    <source>
        <dbReference type="Proteomes" id="UP000321057"/>
    </source>
</evidence>
<protein>
    <submittedName>
        <fullName evidence="4">CamS family sex pheromone protein</fullName>
    </submittedName>
</protein>
<sequence length="402" mass="45716">MKRTLILIISAIFVLSACGNDDNGNNKKQQATNDQQESGSVKEIATDKNVQGNNYRTILPFKESQARGVLQDNMANSYNGEDFEDGLLELSKEVFPTDDYIYQDGQYFDKDTINAYLQPKYTKSEVDKMDEDERKEKKANENLGLNPSHKGESDPEKIAKKSPAYLSNILEQDFYASGDTKGKKIKGMTIGLAMNGTYYYQKEKDGETFSKKLDDKEIKKQGQQMASEILSRLRENKELKDIPIHFAIYKQSGENSIVPGEFISGTTVEEGKTRINEWKDIKQKTVLLPSNEAADLDENLNTNFKQFNDNLQSYFNNFSQAVGTAKFDNKKAKQLSVDIPIDFYGKAETIGITQYVTEQAEKYFDNIDEYEIHIKDGNDSKALISKTKDDKEPQVHIYKNNN</sequence>
<dbReference type="Gene3D" id="3.10.570.10">
    <property type="entry name" value="sex pheromone staph- cam373 precursor domain"/>
    <property type="match status" value="1"/>
</dbReference>
<name>A0A0D0QVZ3_STAGA</name>
<dbReference type="Pfam" id="PF07537">
    <property type="entry name" value="CamS"/>
    <property type="match status" value="1"/>
</dbReference>
<feature type="compositionally biased region" description="Basic and acidic residues" evidence="1">
    <location>
        <begin position="149"/>
        <end position="158"/>
    </location>
</feature>
<comment type="caution">
    <text evidence="4">The sequence shown here is derived from an EMBL/GenBank/DDBJ whole genome shotgun (WGS) entry which is preliminary data.</text>
</comment>
<dbReference type="AlphaFoldDB" id="A0A0D0QVZ3"/>
<feature type="region of interest" description="Disordered" evidence="1">
    <location>
        <begin position="124"/>
        <end position="158"/>
    </location>
</feature>
<gene>
    <name evidence="4" type="ORF">BUZ01_10755</name>
    <name evidence="3" type="ORF">SGA02_27530</name>
</gene>
<dbReference type="PIRSF" id="PIRSF012509">
    <property type="entry name" value="CamS"/>
    <property type="match status" value="1"/>
</dbReference>
<organism evidence="4 5">
    <name type="scientific">Staphylococcus gallinarum</name>
    <dbReference type="NCBI Taxonomy" id="1293"/>
    <lineage>
        <taxon>Bacteria</taxon>
        <taxon>Bacillati</taxon>
        <taxon>Bacillota</taxon>
        <taxon>Bacilli</taxon>
        <taxon>Bacillales</taxon>
        <taxon>Staphylococcaceae</taxon>
        <taxon>Staphylococcus</taxon>
    </lineage>
</organism>
<feature type="chain" id="PRO_5039492687" evidence="2">
    <location>
        <begin position="20"/>
        <end position="402"/>
    </location>
</feature>
<dbReference type="Proteomes" id="UP000321057">
    <property type="component" value="Unassembled WGS sequence"/>
</dbReference>
<reference evidence="4 5" key="1">
    <citation type="journal article" date="2016" name="Front. Microbiol.">
        <title>Comprehensive Phylogenetic Analysis of Bovine Non-aureus Staphylococci Species Based on Whole-Genome Sequencing.</title>
        <authorList>
            <person name="Naushad S."/>
            <person name="Barkema H.W."/>
            <person name="Luby C."/>
            <person name="Condas L.A."/>
            <person name="Nobrega D.B."/>
            <person name="Carson D.A."/>
            <person name="De Buck J."/>
        </authorList>
    </citation>
    <scope>NUCLEOTIDE SEQUENCE [LARGE SCALE GENOMIC DNA]</scope>
    <source>
        <strain evidence="4 5">SNUC 1388</strain>
    </source>
</reference>
<dbReference type="RefSeq" id="WP_042739193.1">
    <property type="nucleotide sequence ID" value="NZ_BKAX01000014.1"/>
</dbReference>